<reference evidence="1 2" key="1">
    <citation type="submission" date="2019-04" db="EMBL/GenBank/DDBJ databases">
        <title>Fungal friends and foes A comparative genomics study of 23 Aspergillus species from section Flavi.</title>
        <authorList>
            <consortium name="DOE Joint Genome Institute"/>
            <person name="Kjaerbolling I."/>
            <person name="Vesth T.C."/>
            <person name="Frisvad J.C."/>
            <person name="Nybo J.L."/>
            <person name="Theobald S."/>
            <person name="Kildgaard S."/>
            <person name="Petersen T.I."/>
            <person name="Kuo A."/>
            <person name="Sato A."/>
            <person name="Lyhne E.K."/>
            <person name="Kogle M.E."/>
            <person name="Wiebenga A."/>
            <person name="Kun R.S."/>
            <person name="Lubbers R.J."/>
            <person name="Makela M.R."/>
            <person name="Barry K."/>
            <person name="Chovatia M."/>
            <person name="Clum A."/>
            <person name="Daum C."/>
            <person name="Haridas S."/>
            <person name="He G."/>
            <person name="LaButti K."/>
            <person name="Lipzen A."/>
            <person name="Mondo S."/>
            <person name="Pangilinan J."/>
            <person name="Riley R."/>
            <person name="Salamov A."/>
            <person name="Simmons B.A."/>
            <person name="Magnuson J.K."/>
            <person name="Henrissat B."/>
            <person name="Mortensen U.H."/>
            <person name="Larsen T.O."/>
            <person name="De vries R.P."/>
            <person name="Grigoriev I.V."/>
            <person name="Machida M."/>
            <person name="Baker S.E."/>
            <person name="Andersen M.R."/>
        </authorList>
    </citation>
    <scope>NUCLEOTIDE SEQUENCE [LARGE SCALE GENOMIC DNA]</scope>
    <source>
        <strain evidence="1 2">CBS 126849</strain>
    </source>
</reference>
<dbReference type="EMBL" id="ML733490">
    <property type="protein sequence ID" value="KAB8215955.1"/>
    <property type="molecule type" value="Genomic_DNA"/>
</dbReference>
<proteinExistence type="predicted"/>
<organism evidence="1 2">
    <name type="scientific">Aspergillus novoparasiticus</name>
    <dbReference type="NCBI Taxonomy" id="986946"/>
    <lineage>
        <taxon>Eukaryota</taxon>
        <taxon>Fungi</taxon>
        <taxon>Dikarya</taxon>
        <taxon>Ascomycota</taxon>
        <taxon>Pezizomycotina</taxon>
        <taxon>Eurotiomycetes</taxon>
        <taxon>Eurotiomycetidae</taxon>
        <taxon>Eurotiales</taxon>
        <taxon>Aspergillaceae</taxon>
        <taxon>Aspergillus</taxon>
        <taxon>Aspergillus subgen. Circumdati</taxon>
    </lineage>
</organism>
<dbReference type="AlphaFoldDB" id="A0A5N6EFX9"/>
<sequence length="204" mass="22870">MSAATSNKPLSRPTSSTHAGFLSLPIDLCHNIYRQVLAVPHPLFLFQDPDEAKMVLYSENEFALEEGTKRQGSLLKSFLDCIGSVKTGSLSYLRMNLPATERVYGQLDDIKIGEDGWQTLPLLQERCTSLKTPETLIYSTNCVLDTDKDINVRFLQDALQDIDKQFRAIGSLDRIIVKISSGSPAPKTVELMQQLGWIVLPRNW</sequence>
<protein>
    <submittedName>
        <fullName evidence="1">Uncharacterized protein</fullName>
    </submittedName>
</protein>
<accession>A0A5N6EFX9</accession>
<gene>
    <name evidence="1" type="ORF">BDV33DRAFT_194779</name>
</gene>
<name>A0A5N6EFX9_9EURO</name>
<keyword evidence="2" id="KW-1185">Reference proteome</keyword>
<dbReference type="Proteomes" id="UP000326799">
    <property type="component" value="Unassembled WGS sequence"/>
</dbReference>
<evidence type="ECO:0000313" key="2">
    <source>
        <dbReference type="Proteomes" id="UP000326799"/>
    </source>
</evidence>
<evidence type="ECO:0000313" key="1">
    <source>
        <dbReference type="EMBL" id="KAB8215955.1"/>
    </source>
</evidence>